<dbReference type="PROSITE" id="PS00105">
    <property type="entry name" value="AA_TRANSFER_CLASS_1"/>
    <property type="match status" value="1"/>
</dbReference>
<organism evidence="8 9">
    <name type="scientific">Roseisolibacter agri</name>
    <dbReference type="NCBI Taxonomy" id="2014610"/>
    <lineage>
        <taxon>Bacteria</taxon>
        <taxon>Pseudomonadati</taxon>
        <taxon>Gemmatimonadota</taxon>
        <taxon>Gemmatimonadia</taxon>
        <taxon>Gemmatimonadales</taxon>
        <taxon>Gemmatimonadaceae</taxon>
        <taxon>Roseisolibacter</taxon>
    </lineage>
</organism>
<dbReference type="GO" id="GO:0006520">
    <property type="term" value="P:amino acid metabolic process"/>
    <property type="evidence" value="ECO:0007669"/>
    <property type="project" value="InterPro"/>
</dbReference>
<dbReference type="CDD" id="cd00609">
    <property type="entry name" value="AAT_like"/>
    <property type="match status" value="1"/>
</dbReference>
<dbReference type="InterPro" id="IPR015422">
    <property type="entry name" value="PyrdxlP-dep_Trfase_small"/>
</dbReference>
<dbReference type="SUPFAM" id="SSF53383">
    <property type="entry name" value="PLP-dependent transferases"/>
    <property type="match status" value="1"/>
</dbReference>
<sequence>MPTGPSTLDAHGTATAAVRPGRRLSAVADALVGSEILKIAGEVRAMVAAGAPVCNLTVGDFSPSEFRIPPHLATEIEAALLAGETNYPPSAGVASLREAVSAFYREWLGLDYPAEQVLITGGARPAIYGTYRTVVDPGDRVVYPVPSWNNNHYCHLSGATGVAVECDAAHAFLPSRDALAGVLRGARLLALNSPLNPAGTAFTADALADVCDLVLEENRRRAATGERALFLMYDQVYWMLTFGETRHVMPTVLRPEMADYTIYVDGISKAFAATGLRVGWAAGPKDVIARMSDLLGHVGAWAPRAEQVASAKVLAATAEVRAYQRQIVDGARQRLDALYDGLRAMRDAGLAVEAIPPMGAIYLSVRFALLGRRTPSGAVLRTNEDVREYLLEAAGLAIVPFQAFGLMEDTGWFRMSVGAVSPAEIAAMLPRLRAALEAVA</sequence>
<dbReference type="PANTHER" id="PTHR46383:SF1">
    <property type="entry name" value="ASPARTATE AMINOTRANSFERASE"/>
    <property type="match status" value="1"/>
</dbReference>
<dbReference type="RefSeq" id="WP_284351259.1">
    <property type="nucleotide sequence ID" value="NZ_BRXS01000005.1"/>
</dbReference>
<dbReference type="Gene3D" id="3.90.1150.10">
    <property type="entry name" value="Aspartate Aminotransferase, domain 1"/>
    <property type="match status" value="1"/>
</dbReference>
<evidence type="ECO:0000259" key="7">
    <source>
        <dbReference type="Pfam" id="PF00155"/>
    </source>
</evidence>
<evidence type="ECO:0000256" key="5">
    <source>
        <dbReference type="ARBA" id="ARBA00022898"/>
    </source>
</evidence>
<dbReference type="InterPro" id="IPR050596">
    <property type="entry name" value="AspAT/PAT-like"/>
</dbReference>
<keyword evidence="3 6" id="KW-0032">Aminotransferase</keyword>
<dbReference type="InterPro" id="IPR004839">
    <property type="entry name" value="Aminotransferase_I/II_large"/>
</dbReference>
<accession>A0AA37QHX5</accession>
<reference evidence="8" key="1">
    <citation type="submission" date="2022-08" db="EMBL/GenBank/DDBJ databases">
        <title>Draft genome sequencing of Roseisolibacter agri AW1220.</title>
        <authorList>
            <person name="Tobiishi Y."/>
            <person name="Tonouchi A."/>
        </authorList>
    </citation>
    <scope>NUCLEOTIDE SEQUENCE</scope>
    <source>
        <strain evidence="8">AW1220</strain>
    </source>
</reference>
<dbReference type="Proteomes" id="UP001161325">
    <property type="component" value="Unassembled WGS sequence"/>
</dbReference>
<dbReference type="InterPro" id="IPR004838">
    <property type="entry name" value="NHTrfase_class1_PyrdxlP-BS"/>
</dbReference>
<evidence type="ECO:0000256" key="3">
    <source>
        <dbReference type="ARBA" id="ARBA00022576"/>
    </source>
</evidence>
<evidence type="ECO:0000256" key="4">
    <source>
        <dbReference type="ARBA" id="ARBA00022679"/>
    </source>
</evidence>
<dbReference type="GO" id="GO:0008483">
    <property type="term" value="F:transaminase activity"/>
    <property type="evidence" value="ECO:0007669"/>
    <property type="project" value="UniProtKB-KW"/>
</dbReference>
<keyword evidence="4 6" id="KW-0808">Transferase</keyword>
<dbReference type="EMBL" id="BRXS01000005">
    <property type="protein sequence ID" value="GLC26805.1"/>
    <property type="molecule type" value="Genomic_DNA"/>
</dbReference>
<dbReference type="Pfam" id="PF00155">
    <property type="entry name" value="Aminotran_1_2"/>
    <property type="match status" value="1"/>
</dbReference>
<dbReference type="AlphaFoldDB" id="A0AA37QHX5"/>
<dbReference type="PANTHER" id="PTHR46383">
    <property type="entry name" value="ASPARTATE AMINOTRANSFERASE"/>
    <property type="match status" value="1"/>
</dbReference>
<comment type="cofactor">
    <cofactor evidence="1 6">
        <name>pyridoxal 5'-phosphate</name>
        <dbReference type="ChEBI" id="CHEBI:597326"/>
    </cofactor>
</comment>
<protein>
    <recommendedName>
        <fullName evidence="6">Aminotransferase</fullName>
        <ecNumber evidence="6">2.6.1.-</ecNumber>
    </recommendedName>
</protein>
<evidence type="ECO:0000256" key="6">
    <source>
        <dbReference type="RuleBase" id="RU000481"/>
    </source>
</evidence>
<gene>
    <name evidence="8" type="primary">aspB</name>
    <name evidence="8" type="ORF">rosag_33180</name>
</gene>
<dbReference type="EC" id="2.6.1.-" evidence="6"/>
<feature type="domain" description="Aminotransferase class I/classII large" evidence="7">
    <location>
        <begin position="53"/>
        <end position="429"/>
    </location>
</feature>
<evidence type="ECO:0000256" key="2">
    <source>
        <dbReference type="ARBA" id="ARBA00007441"/>
    </source>
</evidence>
<evidence type="ECO:0000313" key="9">
    <source>
        <dbReference type="Proteomes" id="UP001161325"/>
    </source>
</evidence>
<dbReference type="InterPro" id="IPR015424">
    <property type="entry name" value="PyrdxlP-dep_Trfase"/>
</dbReference>
<evidence type="ECO:0000256" key="1">
    <source>
        <dbReference type="ARBA" id="ARBA00001933"/>
    </source>
</evidence>
<dbReference type="GO" id="GO:0030170">
    <property type="term" value="F:pyridoxal phosphate binding"/>
    <property type="evidence" value="ECO:0007669"/>
    <property type="project" value="InterPro"/>
</dbReference>
<keyword evidence="5" id="KW-0663">Pyridoxal phosphate</keyword>
<proteinExistence type="inferred from homology"/>
<comment type="caution">
    <text evidence="8">The sequence shown here is derived from an EMBL/GenBank/DDBJ whole genome shotgun (WGS) entry which is preliminary data.</text>
</comment>
<comment type="similarity">
    <text evidence="2 6">Belongs to the class-I pyridoxal-phosphate-dependent aminotransferase family.</text>
</comment>
<keyword evidence="9" id="KW-1185">Reference proteome</keyword>
<evidence type="ECO:0000313" key="8">
    <source>
        <dbReference type="EMBL" id="GLC26805.1"/>
    </source>
</evidence>
<dbReference type="InterPro" id="IPR015421">
    <property type="entry name" value="PyrdxlP-dep_Trfase_major"/>
</dbReference>
<name>A0AA37QHX5_9BACT</name>
<dbReference type="Gene3D" id="3.40.640.10">
    <property type="entry name" value="Type I PLP-dependent aspartate aminotransferase-like (Major domain)"/>
    <property type="match status" value="1"/>
</dbReference>